<evidence type="ECO:0000256" key="3">
    <source>
        <dbReference type="ARBA" id="ARBA00023163"/>
    </source>
</evidence>
<dbReference type="Pfam" id="PF00392">
    <property type="entry name" value="GntR"/>
    <property type="match status" value="1"/>
</dbReference>
<dbReference type="InterPro" id="IPR000524">
    <property type="entry name" value="Tscrpt_reg_HTH_GntR"/>
</dbReference>
<reference evidence="5 6" key="1">
    <citation type="submission" date="2019-09" db="EMBL/GenBank/DDBJ databases">
        <title>Isolation and identification of active actinomycetes.</title>
        <authorList>
            <person name="Yu Z."/>
            <person name="Han C."/>
            <person name="Yu B."/>
        </authorList>
    </citation>
    <scope>NUCLEOTIDE SEQUENCE [LARGE SCALE GENOMIC DNA]</scope>
    <source>
        <strain evidence="5 6">NEAU-H2</strain>
    </source>
</reference>
<evidence type="ECO:0000313" key="6">
    <source>
        <dbReference type="Proteomes" id="UP000442990"/>
    </source>
</evidence>
<dbReference type="SMART" id="SM00866">
    <property type="entry name" value="UTRA"/>
    <property type="match status" value="1"/>
</dbReference>
<evidence type="ECO:0000259" key="4">
    <source>
        <dbReference type="PROSITE" id="PS50949"/>
    </source>
</evidence>
<keyword evidence="2" id="KW-0238">DNA-binding</keyword>
<dbReference type="Gene3D" id="1.10.10.10">
    <property type="entry name" value="Winged helix-like DNA-binding domain superfamily/Winged helix DNA-binding domain"/>
    <property type="match status" value="1"/>
</dbReference>
<dbReference type="InterPro" id="IPR050679">
    <property type="entry name" value="Bact_HTH_transcr_reg"/>
</dbReference>
<dbReference type="PANTHER" id="PTHR44846:SF17">
    <property type="entry name" value="GNTR-FAMILY TRANSCRIPTIONAL REGULATOR"/>
    <property type="match status" value="1"/>
</dbReference>
<comment type="caution">
    <text evidence="5">The sequence shown here is derived from an EMBL/GenBank/DDBJ whole genome shotgun (WGS) entry which is preliminary data.</text>
</comment>
<dbReference type="InterPro" id="IPR036390">
    <property type="entry name" value="WH_DNA-bd_sf"/>
</dbReference>
<gene>
    <name evidence="5" type="ORF">F8144_36305</name>
</gene>
<dbReference type="CDD" id="cd07377">
    <property type="entry name" value="WHTH_GntR"/>
    <property type="match status" value="1"/>
</dbReference>
<dbReference type="SMART" id="SM00345">
    <property type="entry name" value="HTH_GNTR"/>
    <property type="match status" value="1"/>
</dbReference>
<dbReference type="EMBL" id="WBKG01000042">
    <property type="protein sequence ID" value="KAB1979477.1"/>
    <property type="molecule type" value="Genomic_DNA"/>
</dbReference>
<dbReference type="PROSITE" id="PS50949">
    <property type="entry name" value="HTH_GNTR"/>
    <property type="match status" value="1"/>
</dbReference>
<dbReference type="Pfam" id="PF07702">
    <property type="entry name" value="UTRA"/>
    <property type="match status" value="1"/>
</dbReference>
<organism evidence="5 6">
    <name type="scientific">Streptomyces triticiradicis</name>
    <dbReference type="NCBI Taxonomy" id="2651189"/>
    <lineage>
        <taxon>Bacteria</taxon>
        <taxon>Bacillati</taxon>
        <taxon>Actinomycetota</taxon>
        <taxon>Actinomycetes</taxon>
        <taxon>Kitasatosporales</taxon>
        <taxon>Streptomycetaceae</taxon>
        <taxon>Streptomyces</taxon>
    </lineage>
</organism>
<sequence length="254" mass="28636">MPEPHEDKRPLGERIAAEIRKLIMSGDWEPGARVPTNEQLRDQFDTSNVTIQRALQILKDEKLLEGKTGVGVFVRNEGTQAISPAHSLRPSEPGQPYRWLLEATKNQQHGKYKMLEVGEVKPPKQVRLALGLDEDGTAMHRSRIGYLDGKPAELVHSYYPIELASGTRLADRRLIPGGSPLLLEEMGYPTRSQDDVVGARPATTEEYVHLEIPRDVPVIEIFRVVYSDEQRPIEVTLLTKPAHRFKMAYSIDCP</sequence>
<accession>A0A7J5D5D8</accession>
<proteinExistence type="predicted"/>
<dbReference type="AlphaFoldDB" id="A0A7J5D5D8"/>
<name>A0A7J5D5D8_9ACTN</name>
<dbReference type="GO" id="GO:0003700">
    <property type="term" value="F:DNA-binding transcription factor activity"/>
    <property type="evidence" value="ECO:0007669"/>
    <property type="project" value="InterPro"/>
</dbReference>
<feature type="domain" description="HTH gntR-type" evidence="4">
    <location>
        <begin position="9"/>
        <end position="77"/>
    </location>
</feature>
<dbReference type="InterPro" id="IPR036388">
    <property type="entry name" value="WH-like_DNA-bd_sf"/>
</dbReference>
<evidence type="ECO:0000256" key="1">
    <source>
        <dbReference type="ARBA" id="ARBA00023015"/>
    </source>
</evidence>
<dbReference type="SUPFAM" id="SSF64288">
    <property type="entry name" value="Chorismate lyase-like"/>
    <property type="match status" value="1"/>
</dbReference>
<dbReference type="GO" id="GO:0003677">
    <property type="term" value="F:DNA binding"/>
    <property type="evidence" value="ECO:0007669"/>
    <property type="project" value="UniProtKB-KW"/>
</dbReference>
<dbReference type="InterPro" id="IPR011663">
    <property type="entry name" value="UTRA"/>
</dbReference>
<dbReference type="GO" id="GO:0045892">
    <property type="term" value="P:negative regulation of DNA-templated transcription"/>
    <property type="evidence" value="ECO:0007669"/>
    <property type="project" value="TreeGrafter"/>
</dbReference>
<dbReference type="Gene3D" id="3.40.1410.10">
    <property type="entry name" value="Chorismate lyase-like"/>
    <property type="match status" value="1"/>
</dbReference>
<dbReference type="SUPFAM" id="SSF46785">
    <property type="entry name" value="Winged helix' DNA-binding domain"/>
    <property type="match status" value="1"/>
</dbReference>
<evidence type="ECO:0000313" key="5">
    <source>
        <dbReference type="EMBL" id="KAB1979477.1"/>
    </source>
</evidence>
<protein>
    <submittedName>
        <fullName evidence="5">GntR family transcriptional regulator</fullName>
    </submittedName>
</protein>
<keyword evidence="1" id="KW-0805">Transcription regulation</keyword>
<dbReference type="Proteomes" id="UP000442990">
    <property type="component" value="Unassembled WGS sequence"/>
</dbReference>
<dbReference type="RefSeq" id="WP_151473674.1">
    <property type="nucleotide sequence ID" value="NZ_WBKG01000042.1"/>
</dbReference>
<dbReference type="InterPro" id="IPR028978">
    <property type="entry name" value="Chorismate_lyase_/UTRA_dom_sf"/>
</dbReference>
<evidence type="ECO:0000256" key="2">
    <source>
        <dbReference type="ARBA" id="ARBA00023125"/>
    </source>
</evidence>
<dbReference type="PANTHER" id="PTHR44846">
    <property type="entry name" value="MANNOSYL-D-GLYCERATE TRANSPORT/METABOLISM SYSTEM REPRESSOR MNGR-RELATED"/>
    <property type="match status" value="1"/>
</dbReference>
<keyword evidence="6" id="KW-1185">Reference proteome</keyword>
<keyword evidence="3" id="KW-0804">Transcription</keyword>